<reference evidence="1 2" key="1">
    <citation type="journal article" date="2021" name="Elife">
        <title>Chloroplast acquisition without the gene transfer in kleptoplastic sea slugs, Plakobranchus ocellatus.</title>
        <authorList>
            <person name="Maeda T."/>
            <person name="Takahashi S."/>
            <person name="Yoshida T."/>
            <person name="Shimamura S."/>
            <person name="Takaki Y."/>
            <person name="Nagai Y."/>
            <person name="Toyoda A."/>
            <person name="Suzuki Y."/>
            <person name="Arimoto A."/>
            <person name="Ishii H."/>
            <person name="Satoh N."/>
            <person name="Nishiyama T."/>
            <person name="Hasebe M."/>
            <person name="Maruyama T."/>
            <person name="Minagawa J."/>
            <person name="Obokata J."/>
            <person name="Shigenobu S."/>
        </authorList>
    </citation>
    <scope>NUCLEOTIDE SEQUENCE [LARGE SCALE GENOMIC DNA]</scope>
</reference>
<gene>
    <name evidence="1" type="ORF">PoB_002356100</name>
</gene>
<dbReference type="EMBL" id="BLXT01002730">
    <property type="protein sequence ID" value="GFN97055.1"/>
    <property type="molecule type" value="Genomic_DNA"/>
</dbReference>
<comment type="caution">
    <text evidence="1">The sequence shown here is derived from an EMBL/GenBank/DDBJ whole genome shotgun (WGS) entry which is preliminary data.</text>
</comment>
<sequence>MAQRCEVEKREGVVGIEVKPNSCILQEFVTTHPSVPQLQASRRIQGRMPSNQFEFAAKLQRCHHPWHIIRESCT</sequence>
<evidence type="ECO:0000313" key="2">
    <source>
        <dbReference type="Proteomes" id="UP000735302"/>
    </source>
</evidence>
<dbReference type="Proteomes" id="UP000735302">
    <property type="component" value="Unassembled WGS sequence"/>
</dbReference>
<keyword evidence="2" id="KW-1185">Reference proteome</keyword>
<evidence type="ECO:0000313" key="1">
    <source>
        <dbReference type="EMBL" id="GFN97055.1"/>
    </source>
</evidence>
<accession>A0AAV3ZCU5</accession>
<name>A0AAV3ZCU5_9GAST</name>
<organism evidence="1 2">
    <name type="scientific">Plakobranchus ocellatus</name>
    <dbReference type="NCBI Taxonomy" id="259542"/>
    <lineage>
        <taxon>Eukaryota</taxon>
        <taxon>Metazoa</taxon>
        <taxon>Spiralia</taxon>
        <taxon>Lophotrochozoa</taxon>
        <taxon>Mollusca</taxon>
        <taxon>Gastropoda</taxon>
        <taxon>Heterobranchia</taxon>
        <taxon>Euthyneura</taxon>
        <taxon>Panpulmonata</taxon>
        <taxon>Sacoglossa</taxon>
        <taxon>Placobranchoidea</taxon>
        <taxon>Plakobranchidae</taxon>
        <taxon>Plakobranchus</taxon>
    </lineage>
</organism>
<proteinExistence type="predicted"/>
<dbReference type="AlphaFoldDB" id="A0AAV3ZCU5"/>
<protein>
    <submittedName>
        <fullName evidence="1">Uncharacterized protein</fullName>
    </submittedName>
</protein>